<name>A0A5N0VKI0_9PSEU</name>
<dbReference type="EMBL" id="VMNW02000003">
    <property type="protein sequence ID" value="KAA9166013.1"/>
    <property type="molecule type" value="Genomic_DNA"/>
</dbReference>
<dbReference type="PANTHER" id="PTHR32332">
    <property type="entry name" value="2-NITROPROPANE DIOXYGENASE"/>
    <property type="match status" value="1"/>
</dbReference>
<dbReference type="RefSeq" id="WP_144745494.1">
    <property type="nucleotide sequence ID" value="NZ_VMNW02000003.1"/>
</dbReference>
<dbReference type="Proteomes" id="UP000319769">
    <property type="component" value="Unassembled WGS sequence"/>
</dbReference>
<dbReference type="GO" id="GO:0018580">
    <property type="term" value="F:nitronate monooxygenase activity"/>
    <property type="evidence" value="ECO:0007669"/>
    <property type="project" value="InterPro"/>
</dbReference>
<keyword evidence="3" id="KW-0560">Oxidoreductase</keyword>
<protein>
    <submittedName>
        <fullName evidence="4">Nitronate monooxygenase</fullName>
    </submittedName>
</protein>
<dbReference type="InterPro" id="IPR013785">
    <property type="entry name" value="Aldolase_TIM"/>
</dbReference>
<keyword evidence="5" id="KW-1185">Reference proteome</keyword>
<dbReference type="InterPro" id="IPR004136">
    <property type="entry name" value="NMO"/>
</dbReference>
<keyword evidence="1" id="KW-0285">Flavoprotein</keyword>
<organism evidence="4 5">
    <name type="scientific">Amycolatopsis acidicola</name>
    <dbReference type="NCBI Taxonomy" id="2596893"/>
    <lineage>
        <taxon>Bacteria</taxon>
        <taxon>Bacillati</taxon>
        <taxon>Actinomycetota</taxon>
        <taxon>Actinomycetes</taxon>
        <taxon>Pseudonocardiales</taxon>
        <taxon>Pseudonocardiaceae</taxon>
        <taxon>Amycolatopsis</taxon>
    </lineage>
</organism>
<proteinExistence type="predicted"/>
<reference evidence="4" key="1">
    <citation type="submission" date="2019-09" db="EMBL/GenBank/DDBJ databases">
        <authorList>
            <person name="Teo W.F.A."/>
            <person name="Duangmal K."/>
        </authorList>
    </citation>
    <scope>NUCLEOTIDE SEQUENCE [LARGE SCALE GENOMIC DNA]</scope>
    <source>
        <strain evidence="4">K81G1</strain>
    </source>
</reference>
<dbReference type="Gene3D" id="3.20.20.70">
    <property type="entry name" value="Aldolase class I"/>
    <property type="match status" value="1"/>
</dbReference>
<accession>A0A5N0VKI0</accession>
<dbReference type="CDD" id="cd04730">
    <property type="entry name" value="NPD_like"/>
    <property type="match status" value="1"/>
</dbReference>
<dbReference type="AlphaFoldDB" id="A0A5N0VKI0"/>
<comment type="caution">
    <text evidence="4">The sequence shown here is derived from an EMBL/GenBank/DDBJ whole genome shotgun (WGS) entry which is preliminary data.</text>
</comment>
<sequence>MLRTRFTETFGVQHPIVQGGMQWVGRAELVSAVANAGALGFLTALTQPTPEHLAKEIARCREMTDKPFGVNLTILPSINPPPYAEYRDVIAESHVPVVETAGFNPAEHLPAFRAAGVKVLHKCTSVRHAVKAQELGVDGISIDGFECAGHPGEDDIPGLILIPAAAEKITIPMVASGGFADARGLVAALVLGADGINMGTRFVATAEAPVHSRVKERLVAASELDTELIFRPLRNTGRVARNAVSTEVVSILDQGGAFDDVRELVAGARGRKVFETGDLDLGIWYAGMAQGLIRDIPAVAVLIERIMTEAKSLIHNRLGSLPA</sequence>
<dbReference type="SUPFAM" id="SSF51412">
    <property type="entry name" value="Inosine monophosphate dehydrogenase (IMPDH)"/>
    <property type="match status" value="1"/>
</dbReference>
<evidence type="ECO:0000313" key="5">
    <source>
        <dbReference type="Proteomes" id="UP000319769"/>
    </source>
</evidence>
<evidence type="ECO:0000256" key="1">
    <source>
        <dbReference type="ARBA" id="ARBA00022630"/>
    </source>
</evidence>
<keyword evidence="4" id="KW-0503">Monooxygenase</keyword>
<dbReference type="OrthoDB" id="9778912at2"/>
<evidence type="ECO:0000256" key="2">
    <source>
        <dbReference type="ARBA" id="ARBA00022643"/>
    </source>
</evidence>
<dbReference type="PANTHER" id="PTHR32332:SF20">
    <property type="entry name" value="2-NITROPROPANE DIOXYGENASE-LIKE PROTEIN"/>
    <property type="match status" value="1"/>
</dbReference>
<evidence type="ECO:0000313" key="4">
    <source>
        <dbReference type="EMBL" id="KAA9166013.1"/>
    </source>
</evidence>
<keyword evidence="2" id="KW-0288">FMN</keyword>
<evidence type="ECO:0000256" key="3">
    <source>
        <dbReference type="ARBA" id="ARBA00023002"/>
    </source>
</evidence>
<dbReference type="Pfam" id="PF03060">
    <property type="entry name" value="NMO"/>
    <property type="match status" value="1"/>
</dbReference>
<gene>
    <name evidence="4" type="ORF">FPZ12_003410</name>
</gene>